<evidence type="ECO:0000313" key="2">
    <source>
        <dbReference type="Proteomes" id="UP000821845"/>
    </source>
</evidence>
<comment type="caution">
    <text evidence="1">The sequence shown here is derived from an EMBL/GenBank/DDBJ whole genome shotgun (WGS) entry which is preliminary data.</text>
</comment>
<organism evidence="1 2">
    <name type="scientific">Hyalomma asiaticum</name>
    <name type="common">Tick</name>
    <dbReference type="NCBI Taxonomy" id="266040"/>
    <lineage>
        <taxon>Eukaryota</taxon>
        <taxon>Metazoa</taxon>
        <taxon>Ecdysozoa</taxon>
        <taxon>Arthropoda</taxon>
        <taxon>Chelicerata</taxon>
        <taxon>Arachnida</taxon>
        <taxon>Acari</taxon>
        <taxon>Parasitiformes</taxon>
        <taxon>Ixodida</taxon>
        <taxon>Ixodoidea</taxon>
        <taxon>Ixodidae</taxon>
        <taxon>Hyalomminae</taxon>
        <taxon>Hyalomma</taxon>
    </lineage>
</organism>
<dbReference type="Proteomes" id="UP000821845">
    <property type="component" value="Chromosome 2"/>
</dbReference>
<name>A0ACB7SU59_HYAAI</name>
<keyword evidence="2" id="KW-1185">Reference proteome</keyword>
<dbReference type="EMBL" id="CM023482">
    <property type="protein sequence ID" value="KAH6938398.1"/>
    <property type="molecule type" value="Genomic_DNA"/>
</dbReference>
<accession>A0ACB7SU59</accession>
<proteinExistence type="predicted"/>
<protein>
    <submittedName>
        <fullName evidence="1">Uncharacterized protein</fullName>
    </submittedName>
</protein>
<gene>
    <name evidence="1" type="ORF">HPB50_009128</name>
</gene>
<sequence>MAPGGVFTCALPTSVFLTATHRKLGGKSLPLRCSGTREGARNSSNIEHRQTRRSPRPIPDPRSDTHTSVRQQQRAVGSHAQHDDDGGEHAKRRRPSSAARPPTVACEAASFSPRAATDECGRAWSPPCASSGVRVCVCVCGAASLRESCACVS</sequence>
<evidence type="ECO:0000313" key="1">
    <source>
        <dbReference type="EMBL" id="KAH6938398.1"/>
    </source>
</evidence>
<reference evidence="1" key="1">
    <citation type="submission" date="2020-05" db="EMBL/GenBank/DDBJ databases">
        <title>Large-scale comparative analyses of tick genomes elucidate their genetic diversity and vector capacities.</title>
        <authorList>
            <person name="Jia N."/>
            <person name="Wang J."/>
            <person name="Shi W."/>
            <person name="Du L."/>
            <person name="Sun Y."/>
            <person name="Zhan W."/>
            <person name="Jiang J."/>
            <person name="Wang Q."/>
            <person name="Zhang B."/>
            <person name="Ji P."/>
            <person name="Sakyi L.B."/>
            <person name="Cui X."/>
            <person name="Yuan T."/>
            <person name="Jiang B."/>
            <person name="Yang W."/>
            <person name="Lam T.T.-Y."/>
            <person name="Chang Q."/>
            <person name="Ding S."/>
            <person name="Wang X."/>
            <person name="Zhu J."/>
            <person name="Ruan X."/>
            <person name="Zhao L."/>
            <person name="Wei J."/>
            <person name="Que T."/>
            <person name="Du C."/>
            <person name="Cheng J."/>
            <person name="Dai P."/>
            <person name="Han X."/>
            <person name="Huang E."/>
            <person name="Gao Y."/>
            <person name="Liu J."/>
            <person name="Shao H."/>
            <person name="Ye R."/>
            <person name="Li L."/>
            <person name="Wei W."/>
            <person name="Wang X."/>
            <person name="Wang C."/>
            <person name="Yang T."/>
            <person name="Huo Q."/>
            <person name="Li W."/>
            <person name="Guo W."/>
            <person name="Chen H."/>
            <person name="Zhou L."/>
            <person name="Ni X."/>
            <person name="Tian J."/>
            <person name="Zhou Y."/>
            <person name="Sheng Y."/>
            <person name="Liu T."/>
            <person name="Pan Y."/>
            <person name="Xia L."/>
            <person name="Li J."/>
            <person name="Zhao F."/>
            <person name="Cao W."/>
        </authorList>
    </citation>
    <scope>NUCLEOTIDE SEQUENCE</scope>
    <source>
        <strain evidence="1">Hyas-2018</strain>
    </source>
</reference>